<dbReference type="InterPro" id="IPR000358">
    <property type="entry name" value="RNR_small_fam"/>
</dbReference>
<dbReference type="Proteomes" id="UP000320333">
    <property type="component" value="Unassembled WGS sequence"/>
</dbReference>
<gene>
    <name evidence="1" type="ORF">CcCBS67573_g06185</name>
</gene>
<evidence type="ECO:0000313" key="2">
    <source>
        <dbReference type="Proteomes" id="UP000320333"/>
    </source>
</evidence>
<name>A0A507F524_9FUNG</name>
<reference evidence="1 2" key="1">
    <citation type="journal article" date="2019" name="Sci. Rep.">
        <title>Comparative genomics of chytrid fungi reveal insights into the obligate biotrophic and pathogenic lifestyle of Synchytrium endobioticum.</title>
        <authorList>
            <person name="van de Vossenberg B.T.L.H."/>
            <person name="Warris S."/>
            <person name="Nguyen H.D.T."/>
            <person name="van Gent-Pelzer M.P.E."/>
            <person name="Joly D.L."/>
            <person name="van de Geest H.C."/>
            <person name="Bonants P.J.M."/>
            <person name="Smith D.S."/>
            <person name="Levesque C.A."/>
            <person name="van der Lee T.A.J."/>
        </authorList>
    </citation>
    <scope>NUCLEOTIDE SEQUENCE [LARGE SCALE GENOMIC DNA]</scope>
    <source>
        <strain evidence="1 2">CBS 675.73</strain>
    </source>
</reference>
<sequence>MEHFTLFPIEHHDLGDLMDWKDRMSDSERSYVTQILAFFAQSDGIVNENLLERIEKEVPCTEAKYFSRYQGVIENIHAESYAIFIDSCISERDEKRRLFNGIDSIP</sequence>
<dbReference type="GO" id="GO:0009263">
    <property type="term" value="P:deoxyribonucleotide biosynthetic process"/>
    <property type="evidence" value="ECO:0007669"/>
    <property type="project" value="InterPro"/>
</dbReference>
<comment type="caution">
    <text evidence="1">The sequence shown here is derived from an EMBL/GenBank/DDBJ whole genome shotgun (WGS) entry which is preliminary data.</text>
</comment>
<dbReference type="PANTHER" id="PTHR23409">
    <property type="entry name" value="RIBONUCLEOSIDE-DIPHOSPHATE REDUCTASE SMALL CHAIN"/>
    <property type="match status" value="1"/>
</dbReference>
<dbReference type="AlphaFoldDB" id="A0A507F524"/>
<organism evidence="1 2">
    <name type="scientific">Chytriomyces confervae</name>
    <dbReference type="NCBI Taxonomy" id="246404"/>
    <lineage>
        <taxon>Eukaryota</taxon>
        <taxon>Fungi</taxon>
        <taxon>Fungi incertae sedis</taxon>
        <taxon>Chytridiomycota</taxon>
        <taxon>Chytridiomycota incertae sedis</taxon>
        <taxon>Chytridiomycetes</taxon>
        <taxon>Chytridiales</taxon>
        <taxon>Chytriomycetaceae</taxon>
        <taxon>Chytriomyces</taxon>
    </lineage>
</organism>
<evidence type="ECO:0000313" key="1">
    <source>
        <dbReference type="EMBL" id="TPX71353.1"/>
    </source>
</evidence>
<protein>
    <submittedName>
        <fullName evidence="1">Ribonucleoside-diphosphate reductase</fullName>
    </submittedName>
</protein>
<dbReference type="STRING" id="246404.A0A507F524"/>
<dbReference type="EMBL" id="QEAP01000252">
    <property type="protein sequence ID" value="TPX71353.1"/>
    <property type="molecule type" value="Genomic_DNA"/>
</dbReference>
<keyword evidence="2" id="KW-1185">Reference proteome</keyword>
<dbReference type="GO" id="GO:0016491">
    <property type="term" value="F:oxidoreductase activity"/>
    <property type="evidence" value="ECO:0007669"/>
    <property type="project" value="InterPro"/>
</dbReference>
<proteinExistence type="predicted"/>
<accession>A0A507F524</accession>
<dbReference type="OrthoDB" id="10248373at2759"/>
<dbReference type="Gene3D" id="1.10.620.20">
    <property type="entry name" value="Ribonucleotide Reductase, subunit A"/>
    <property type="match status" value="1"/>
</dbReference>
<dbReference type="PANTHER" id="PTHR23409:SF18">
    <property type="entry name" value="RIBONUCLEOSIDE-DIPHOSPHATE REDUCTASE SUBUNIT M2"/>
    <property type="match status" value="1"/>
</dbReference>
<dbReference type="InterPro" id="IPR009078">
    <property type="entry name" value="Ferritin-like_SF"/>
</dbReference>
<dbReference type="Pfam" id="PF00268">
    <property type="entry name" value="Ribonuc_red_sm"/>
    <property type="match status" value="1"/>
</dbReference>
<dbReference type="InterPro" id="IPR012348">
    <property type="entry name" value="RNR-like"/>
</dbReference>
<dbReference type="SUPFAM" id="SSF47240">
    <property type="entry name" value="Ferritin-like"/>
    <property type="match status" value="1"/>
</dbReference>